<dbReference type="InterPro" id="IPR013783">
    <property type="entry name" value="Ig-like_fold"/>
</dbReference>
<keyword evidence="1" id="KW-0812">Transmembrane</keyword>
<dbReference type="InterPro" id="IPR015373">
    <property type="entry name" value="Interferon/interleukin_rcp_dom"/>
</dbReference>
<dbReference type="SMART" id="SM00060">
    <property type="entry name" value="FN3"/>
    <property type="match status" value="2"/>
</dbReference>
<evidence type="ECO:0000313" key="5">
    <source>
        <dbReference type="Proteomes" id="UP000265160"/>
    </source>
</evidence>
<dbReference type="AlphaFoldDB" id="A0A3P9DCM7"/>
<feature type="chain" id="PRO_5018031477" evidence="2">
    <location>
        <begin position="22"/>
        <end position="317"/>
    </location>
</feature>
<reference evidence="4" key="2">
    <citation type="submission" date="2025-09" db="UniProtKB">
        <authorList>
            <consortium name="Ensembl"/>
        </authorList>
    </citation>
    <scope>IDENTIFICATION</scope>
</reference>
<feature type="domain" description="Fibronectin type-III" evidence="3">
    <location>
        <begin position="122"/>
        <end position="221"/>
    </location>
</feature>
<dbReference type="PANTHER" id="PTHR20859">
    <property type="entry name" value="INTERFERON/INTERLEUKIN RECEPTOR"/>
    <property type="match status" value="1"/>
</dbReference>
<dbReference type="Pfam" id="PF01108">
    <property type="entry name" value="Tissue_fac"/>
    <property type="match status" value="1"/>
</dbReference>
<dbReference type="Pfam" id="PF09294">
    <property type="entry name" value="Interfer-bind"/>
    <property type="match status" value="1"/>
</dbReference>
<evidence type="ECO:0000256" key="1">
    <source>
        <dbReference type="SAM" id="Phobius"/>
    </source>
</evidence>
<dbReference type="GO" id="GO:0004896">
    <property type="term" value="F:cytokine receptor activity"/>
    <property type="evidence" value="ECO:0007669"/>
    <property type="project" value="TreeGrafter"/>
</dbReference>
<keyword evidence="5" id="KW-1185">Reference proteome</keyword>
<keyword evidence="2" id="KW-0732">Signal</keyword>
<sequence length="317" mass="34774">MAASVCAFILALYALCGSAAGSGGLSAPTHVRLTSYNMDLVLRWDPPEGTTDVLTYTAEYRSLATGYNNGCTNTSALKCEFTSSSITVHGNYTGRVRAHRGAESSSWVESNVIVMDRHTFIGPPDVTLHVTGTSLEVSIKDPVFKQSELRETYTSATYNITYWKSSSKEEVETMSDMMQDRVVLSDLDPLSEYCVQVQIITNMNPRPSEYSDVVCERTGDVDAAPWVAAVVTFVVMATVVTLVVTLVVYWKQISKFLCPEVVLPPHFEEVCGLPPPSLLPFNPFIYPVSLPSEHCDQVSIVADHRTEEEEEGGCSTT</sequence>
<keyword evidence="1" id="KW-1133">Transmembrane helix</keyword>
<protein>
    <submittedName>
        <fullName evidence="4">Interleukin 10 receptor subunit beta</fullName>
    </submittedName>
</protein>
<evidence type="ECO:0000259" key="3">
    <source>
        <dbReference type="PROSITE" id="PS50853"/>
    </source>
</evidence>
<proteinExistence type="predicted"/>
<feature type="transmembrane region" description="Helical" evidence="1">
    <location>
        <begin position="226"/>
        <end position="250"/>
    </location>
</feature>
<dbReference type="InterPro" id="IPR036116">
    <property type="entry name" value="FN3_sf"/>
</dbReference>
<feature type="signal peptide" evidence="2">
    <location>
        <begin position="1"/>
        <end position="21"/>
    </location>
</feature>
<evidence type="ECO:0000256" key="2">
    <source>
        <dbReference type="SAM" id="SignalP"/>
    </source>
</evidence>
<accession>A0A3P9DCM7</accession>
<dbReference type="Gene3D" id="2.60.40.10">
    <property type="entry name" value="Immunoglobulins"/>
    <property type="match status" value="2"/>
</dbReference>
<dbReference type="CDD" id="cd00063">
    <property type="entry name" value="FN3"/>
    <property type="match status" value="2"/>
</dbReference>
<dbReference type="InterPro" id="IPR050650">
    <property type="entry name" value="Type-II_Cytokine-TF_Rcpt"/>
</dbReference>
<keyword evidence="1" id="KW-0472">Membrane</keyword>
<name>A0A3P9DCM7_9CICH</name>
<dbReference type="GeneTree" id="ENSGT00940000158231"/>
<feature type="domain" description="Fibronectin type-III" evidence="3">
    <location>
        <begin position="27"/>
        <end position="118"/>
    </location>
</feature>
<dbReference type="Proteomes" id="UP000265160">
    <property type="component" value="Unplaced"/>
</dbReference>
<reference evidence="4" key="1">
    <citation type="submission" date="2025-08" db="UniProtKB">
        <authorList>
            <consortium name="Ensembl"/>
        </authorList>
    </citation>
    <scope>IDENTIFICATION</scope>
</reference>
<dbReference type="PANTHER" id="PTHR20859:SF46">
    <property type="entry name" value="INTERFERON GAMMA RECEPTOR 2"/>
    <property type="match status" value="1"/>
</dbReference>
<dbReference type="InterPro" id="IPR003961">
    <property type="entry name" value="FN3_dom"/>
</dbReference>
<dbReference type="GO" id="GO:0005886">
    <property type="term" value="C:plasma membrane"/>
    <property type="evidence" value="ECO:0007669"/>
    <property type="project" value="TreeGrafter"/>
</dbReference>
<evidence type="ECO:0000313" key="4">
    <source>
        <dbReference type="Ensembl" id="ENSMZEP00005032435.1"/>
    </source>
</evidence>
<organism evidence="4 5">
    <name type="scientific">Maylandia zebra</name>
    <name type="common">zebra mbuna</name>
    <dbReference type="NCBI Taxonomy" id="106582"/>
    <lineage>
        <taxon>Eukaryota</taxon>
        <taxon>Metazoa</taxon>
        <taxon>Chordata</taxon>
        <taxon>Craniata</taxon>
        <taxon>Vertebrata</taxon>
        <taxon>Euteleostomi</taxon>
        <taxon>Actinopterygii</taxon>
        <taxon>Neopterygii</taxon>
        <taxon>Teleostei</taxon>
        <taxon>Neoteleostei</taxon>
        <taxon>Acanthomorphata</taxon>
        <taxon>Ovalentaria</taxon>
        <taxon>Cichlomorphae</taxon>
        <taxon>Cichliformes</taxon>
        <taxon>Cichlidae</taxon>
        <taxon>African cichlids</taxon>
        <taxon>Pseudocrenilabrinae</taxon>
        <taxon>Haplochromini</taxon>
        <taxon>Maylandia</taxon>
        <taxon>Maylandia zebra complex</taxon>
    </lineage>
</organism>
<dbReference type="STRING" id="106582.ENSMZEP00005032435"/>
<dbReference type="PROSITE" id="PS50853">
    <property type="entry name" value="FN3"/>
    <property type="match status" value="2"/>
</dbReference>
<dbReference type="SUPFAM" id="SSF49265">
    <property type="entry name" value="Fibronectin type III"/>
    <property type="match status" value="2"/>
</dbReference>
<dbReference type="Ensembl" id="ENSMZET00005033480.1">
    <property type="protein sequence ID" value="ENSMZEP00005032435.1"/>
    <property type="gene ID" value="ENSMZEG00005024161.1"/>
</dbReference>